<sequence>MKRFWKKLTLVAVGILVLFSNKVGVEGQGTFPSQDLHSGAISLKAVTYNIHIGKSAQGDLDLERTIDELKELEADIIGLQEVERFSPRSGLQDQAKAIGEALGLEYRFAPALKIGPFEYGNLLLSKYPIEAVKQIPLSSEKENRSALLATLNIHGRQVAVAVTHLGLNHDERIGHVNLLQQEFSGVGLPLIVMGDFNTTPDSDELGPWTQELQHVSRVPLVTLPAAGKQIDSILVSKEFSVGNVFTVQSAASDHYPLVARLELP</sequence>
<dbReference type="GO" id="GO:0006506">
    <property type="term" value="P:GPI anchor biosynthetic process"/>
    <property type="evidence" value="ECO:0007669"/>
    <property type="project" value="TreeGrafter"/>
</dbReference>
<dbReference type="KEGG" id="tum:CBW65_20935"/>
<dbReference type="SUPFAM" id="SSF56219">
    <property type="entry name" value="DNase I-like"/>
    <property type="match status" value="1"/>
</dbReference>
<proteinExistence type="predicted"/>
<keyword evidence="3" id="KW-1185">Reference proteome</keyword>
<gene>
    <name evidence="2" type="ORF">CBW65_20935</name>
</gene>
<dbReference type="PANTHER" id="PTHR14859:SF15">
    <property type="entry name" value="ENDONUCLEASE_EXONUCLEASE_PHOSPHATASE DOMAIN-CONTAINING PROTEIN"/>
    <property type="match status" value="1"/>
</dbReference>
<accession>A0A1Y0IRN3</accession>
<dbReference type="OrthoDB" id="155529at2"/>
<name>A0A1Y0IRN3_9BACL</name>
<dbReference type="Pfam" id="PF03372">
    <property type="entry name" value="Exo_endo_phos"/>
    <property type="match status" value="1"/>
</dbReference>
<dbReference type="InterPro" id="IPR051916">
    <property type="entry name" value="GPI-anchor_lipid_remodeler"/>
</dbReference>
<dbReference type="GO" id="GO:0003824">
    <property type="term" value="F:catalytic activity"/>
    <property type="evidence" value="ECO:0007669"/>
    <property type="project" value="InterPro"/>
</dbReference>
<evidence type="ECO:0000313" key="2">
    <source>
        <dbReference type="EMBL" id="ARU63171.1"/>
    </source>
</evidence>
<reference evidence="3" key="1">
    <citation type="submission" date="2017-05" db="EMBL/GenBank/DDBJ databases">
        <authorList>
            <person name="Sung H."/>
        </authorList>
    </citation>
    <scope>NUCLEOTIDE SEQUENCE [LARGE SCALE GENOMIC DNA]</scope>
    <source>
        <strain evidence="3">AR23208</strain>
    </source>
</reference>
<dbReference type="RefSeq" id="WP_087458516.1">
    <property type="nucleotide sequence ID" value="NZ_CP021434.1"/>
</dbReference>
<dbReference type="Gene3D" id="3.60.10.10">
    <property type="entry name" value="Endonuclease/exonuclease/phosphatase"/>
    <property type="match status" value="1"/>
</dbReference>
<protein>
    <recommendedName>
        <fullName evidence="1">Endonuclease/exonuclease/phosphatase domain-containing protein</fullName>
    </recommendedName>
</protein>
<dbReference type="GO" id="GO:0016020">
    <property type="term" value="C:membrane"/>
    <property type="evidence" value="ECO:0007669"/>
    <property type="project" value="GOC"/>
</dbReference>
<dbReference type="Proteomes" id="UP000195437">
    <property type="component" value="Chromosome"/>
</dbReference>
<feature type="domain" description="Endonuclease/exonuclease/phosphatase" evidence="1">
    <location>
        <begin position="46"/>
        <end position="254"/>
    </location>
</feature>
<dbReference type="InterPro" id="IPR005135">
    <property type="entry name" value="Endo/exonuclease/phosphatase"/>
</dbReference>
<evidence type="ECO:0000313" key="3">
    <source>
        <dbReference type="Proteomes" id="UP000195437"/>
    </source>
</evidence>
<dbReference type="PANTHER" id="PTHR14859">
    <property type="entry name" value="CALCOFLUOR WHITE HYPERSENSITIVE PROTEIN PRECURSOR"/>
    <property type="match status" value="1"/>
</dbReference>
<dbReference type="EMBL" id="CP021434">
    <property type="protein sequence ID" value="ARU63171.1"/>
    <property type="molecule type" value="Genomic_DNA"/>
</dbReference>
<organism evidence="2 3">
    <name type="scientific">Tumebacillus avium</name>
    <dbReference type="NCBI Taxonomy" id="1903704"/>
    <lineage>
        <taxon>Bacteria</taxon>
        <taxon>Bacillati</taxon>
        <taxon>Bacillota</taxon>
        <taxon>Bacilli</taxon>
        <taxon>Bacillales</taxon>
        <taxon>Alicyclobacillaceae</taxon>
        <taxon>Tumebacillus</taxon>
    </lineage>
</organism>
<evidence type="ECO:0000259" key="1">
    <source>
        <dbReference type="Pfam" id="PF03372"/>
    </source>
</evidence>
<dbReference type="InterPro" id="IPR036691">
    <property type="entry name" value="Endo/exonu/phosph_ase_sf"/>
</dbReference>
<dbReference type="AlphaFoldDB" id="A0A1Y0IRN3"/>